<gene>
    <name evidence="3" type="ORF">COLSTE_02066</name>
</gene>
<evidence type="ECO:0000256" key="1">
    <source>
        <dbReference type="SAM" id="Phobius"/>
    </source>
</evidence>
<evidence type="ECO:0000259" key="2">
    <source>
        <dbReference type="Pfam" id="PF13529"/>
    </source>
</evidence>
<name>B6GD88_9ACTN</name>
<dbReference type="Pfam" id="PF13529">
    <property type="entry name" value="Peptidase_C39_2"/>
    <property type="match status" value="1"/>
</dbReference>
<evidence type="ECO:0000313" key="3">
    <source>
        <dbReference type="EMBL" id="EEA89750.1"/>
    </source>
</evidence>
<accession>B6GD88</accession>
<keyword evidence="1" id="KW-0472">Membrane</keyword>
<dbReference type="InterPro" id="IPR039564">
    <property type="entry name" value="Peptidase_C39-like"/>
</dbReference>
<sequence length="257" mass="28076">MRRTGHSYATSNRIFTRSRPADFLRSPLIVTCLIAILVIGFGAFGIISATQRHAAEVAAQEQKDAQKKELAARIVHPTQLGTTLLPASTPRAEWKQGTLPHLYQTDPAWADQPYAGGTVRVNACGPTCLTMVYVCLTGRTDMDPARMSAFADQNNFAPTGATEWSFMTSGANMLGIQSTQIHPTRESIENALAGGRPVICSVHPGDFTSVGHFIVLGGIDDQGMVEVFDPNSPFNSARRWPIQRILNQTKACWSFWV</sequence>
<feature type="domain" description="Peptidase C39-like" evidence="2">
    <location>
        <begin position="101"/>
        <end position="231"/>
    </location>
</feature>
<organism evidence="3 4">
    <name type="scientific">Collinsella stercoris DSM 13279</name>
    <dbReference type="NCBI Taxonomy" id="445975"/>
    <lineage>
        <taxon>Bacteria</taxon>
        <taxon>Bacillati</taxon>
        <taxon>Actinomycetota</taxon>
        <taxon>Coriobacteriia</taxon>
        <taxon>Coriobacteriales</taxon>
        <taxon>Coriobacteriaceae</taxon>
        <taxon>Collinsella</taxon>
    </lineage>
</organism>
<keyword evidence="1" id="KW-1133">Transmembrane helix</keyword>
<feature type="transmembrane region" description="Helical" evidence="1">
    <location>
        <begin position="23"/>
        <end position="47"/>
    </location>
</feature>
<evidence type="ECO:0000313" key="4">
    <source>
        <dbReference type="Proteomes" id="UP000003560"/>
    </source>
</evidence>
<keyword evidence="4" id="KW-1185">Reference proteome</keyword>
<dbReference type="Gene3D" id="3.90.70.10">
    <property type="entry name" value="Cysteine proteinases"/>
    <property type="match status" value="1"/>
</dbReference>
<proteinExistence type="predicted"/>
<dbReference type="AlphaFoldDB" id="B6GD88"/>
<dbReference type="eggNOG" id="COG0768">
    <property type="taxonomic scope" value="Bacteria"/>
</dbReference>
<dbReference type="HOGENOM" id="CLU_055782_3_0_11"/>
<dbReference type="Proteomes" id="UP000003560">
    <property type="component" value="Unassembled WGS sequence"/>
</dbReference>
<reference evidence="3 4" key="1">
    <citation type="submission" date="2008-10" db="EMBL/GenBank/DDBJ databases">
        <title>Draft genome sequence of Collinsella stercoris (DSM 13279).</title>
        <authorList>
            <person name="Sudarsanam P."/>
            <person name="Ley R."/>
            <person name="Guruge J."/>
            <person name="Turnbaugh P.J."/>
            <person name="Mahowald M."/>
            <person name="Liep D."/>
            <person name="Gordon J."/>
        </authorList>
    </citation>
    <scope>NUCLEOTIDE SEQUENCE [LARGE SCALE GENOMIC DNA]</scope>
    <source>
        <strain evidence="3 4">DSM 13279</strain>
    </source>
</reference>
<dbReference type="EMBL" id="ABXJ01000124">
    <property type="protein sequence ID" value="EEA89750.1"/>
    <property type="molecule type" value="Genomic_DNA"/>
</dbReference>
<reference evidence="3 4" key="2">
    <citation type="submission" date="2008-10" db="EMBL/GenBank/DDBJ databases">
        <authorList>
            <person name="Fulton L."/>
            <person name="Clifton S."/>
            <person name="Fulton B."/>
            <person name="Xu J."/>
            <person name="Minx P."/>
            <person name="Pepin K.H."/>
            <person name="Johnson M."/>
            <person name="Thiruvilangam P."/>
            <person name="Bhonagiri V."/>
            <person name="Nash W.E."/>
            <person name="Mardis E.R."/>
            <person name="Wilson R.K."/>
        </authorList>
    </citation>
    <scope>NUCLEOTIDE SEQUENCE [LARGE SCALE GENOMIC DNA]</scope>
    <source>
        <strain evidence="3 4">DSM 13279</strain>
    </source>
</reference>
<dbReference type="STRING" id="445975.COLSTE_02066"/>
<keyword evidence="1" id="KW-0812">Transmembrane</keyword>
<protein>
    <recommendedName>
        <fullName evidence="2">Peptidase C39-like domain-containing protein</fullName>
    </recommendedName>
</protein>
<comment type="caution">
    <text evidence="3">The sequence shown here is derived from an EMBL/GenBank/DDBJ whole genome shotgun (WGS) entry which is preliminary data.</text>
</comment>